<evidence type="ECO:0000313" key="2">
    <source>
        <dbReference type="EMBL" id="GFH09982.1"/>
    </source>
</evidence>
<feature type="region of interest" description="Disordered" evidence="1">
    <location>
        <begin position="146"/>
        <end position="165"/>
    </location>
</feature>
<feature type="compositionally biased region" description="Low complexity" evidence="1">
    <location>
        <begin position="28"/>
        <end position="39"/>
    </location>
</feature>
<sequence>MQQGACTDTHMGQPHAEPRGQSCASTLGGAEPGAAQPAACRPASLRGRLAPAAPPTAVAAHAPPRQMRSKRLGGAGHTTPGLDPDRVAAAGLATAAGQGPAPAVVLAPALAPDAAPHGPTLAMSPEPRAACSAAQQPAKLPAGVATKVGRGSKTGRPRAAGKKQAIPAGQEDGCCAAAGPVSSEVTLPGCAQQQYRAGTAVAAAVVAAVEAAGAASGPALAKAVGCAETQAAAMPVGEAAGAAGGKSTDTK</sequence>
<accession>A0A699Z3J5</accession>
<proteinExistence type="predicted"/>
<protein>
    <submittedName>
        <fullName evidence="2">Uncharacterized protein</fullName>
    </submittedName>
</protein>
<evidence type="ECO:0000256" key="1">
    <source>
        <dbReference type="SAM" id="MobiDB-lite"/>
    </source>
</evidence>
<dbReference type="AlphaFoldDB" id="A0A699Z3J5"/>
<feature type="compositionally biased region" description="Low complexity" evidence="1">
    <location>
        <begin position="55"/>
        <end position="64"/>
    </location>
</feature>
<comment type="caution">
    <text evidence="2">The sequence shown here is derived from an EMBL/GenBank/DDBJ whole genome shotgun (WGS) entry which is preliminary data.</text>
</comment>
<reference evidence="2 3" key="1">
    <citation type="submission" date="2020-02" db="EMBL/GenBank/DDBJ databases">
        <title>Draft genome sequence of Haematococcus lacustris strain NIES-144.</title>
        <authorList>
            <person name="Morimoto D."/>
            <person name="Nakagawa S."/>
            <person name="Yoshida T."/>
            <person name="Sawayama S."/>
        </authorList>
    </citation>
    <scope>NUCLEOTIDE SEQUENCE [LARGE SCALE GENOMIC DNA]</scope>
    <source>
        <strain evidence="2 3">NIES-144</strain>
    </source>
</reference>
<name>A0A699Z3J5_HAELA</name>
<dbReference type="EMBL" id="BLLF01000278">
    <property type="protein sequence ID" value="GFH09982.1"/>
    <property type="molecule type" value="Genomic_DNA"/>
</dbReference>
<gene>
    <name evidence="2" type="ORF">HaLaN_05217</name>
</gene>
<organism evidence="2 3">
    <name type="scientific">Haematococcus lacustris</name>
    <name type="common">Green alga</name>
    <name type="synonym">Haematococcus pluvialis</name>
    <dbReference type="NCBI Taxonomy" id="44745"/>
    <lineage>
        <taxon>Eukaryota</taxon>
        <taxon>Viridiplantae</taxon>
        <taxon>Chlorophyta</taxon>
        <taxon>core chlorophytes</taxon>
        <taxon>Chlorophyceae</taxon>
        <taxon>CS clade</taxon>
        <taxon>Chlamydomonadales</taxon>
        <taxon>Haematococcaceae</taxon>
        <taxon>Haematococcus</taxon>
    </lineage>
</organism>
<keyword evidence="3" id="KW-1185">Reference proteome</keyword>
<evidence type="ECO:0000313" key="3">
    <source>
        <dbReference type="Proteomes" id="UP000485058"/>
    </source>
</evidence>
<dbReference type="Proteomes" id="UP000485058">
    <property type="component" value="Unassembled WGS sequence"/>
</dbReference>
<feature type="region of interest" description="Disordered" evidence="1">
    <location>
        <begin position="1"/>
        <end position="85"/>
    </location>
</feature>